<dbReference type="GO" id="GO:0031119">
    <property type="term" value="P:tRNA pseudouridine synthesis"/>
    <property type="evidence" value="ECO:0007669"/>
    <property type="project" value="UniProtKB-UniRule"/>
</dbReference>
<dbReference type="GO" id="GO:0003723">
    <property type="term" value="F:RNA binding"/>
    <property type="evidence" value="ECO:0007669"/>
    <property type="project" value="InterPro"/>
</dbReference>
<feature type="active site" description="Nucleophile" evidence="4 5">
    <location>
        <position position="52"/>
    </location>
</feature>
<comment type="function">
    <text evidence="4">Formation of pseudouridine at positions 38, 39 and 40 in the anticodon stem and loop of transfer RNAs.</text>
</comment>
<evidence type="ECO:0000313" key="9">
    <source>
        <dbReference type="EMBL" id="GGH78587.1"/>
    </source>
</evidence>
<evidence type="ECO:0000256" key="2">
    <source>
        <dbReference type="ARBA" id="ARBA00022694"/>
    </source>
</evidence>
<dbReference type="SUPFAM" id="SSF55120">
    <property type="entry name" value="Pseudouridine synthase"/>
    <property type="match status" value="1"/>
</dbReference>
<reference evidence="9" key="1">
    <citation type="journal article" date="2014" name="Int. J. Syst. Evol. Microbiol.">
        <title>Complete genome sequence of Corynebacterium casei LMG S-19264T (=DSM 44701T), isolated from a smear-ripened cheese.</title>
        <authorList>
            <consortium name="US DOE Joint Genome Institute (JGI-PGF)"/>
            <person name="Walter F."/>
            <person name="Albersmeier A."/>
            <person name="Kalinowski J."/>
            <person name="Ruckert C."/>
        </authorList>
    </citation>
    <scope>NUCLEOTIDE SEQUENCE</scope>
    <source>
        <strain evidence="9">CGMCC 1.15290</strain>
    </source>
</reference>
<sequence length="249" mass="28868">MPRYFLEVAYKGTRYSGFQIQDNTVTIQSEVQRALQVMFRREFELTGSSRTDSGVHALQNYFHFDSDILFQPRQIYNLNAIINSDIVIKNIIPMPDEAHSRFQAIAREYHYFIYAQKNPFLDDRAYFFPYTLDVNLLNQAAAIVKEYNDFTSFSKRNTQVKTFICTIQHSQWQPGPDNTIYYHVKANRFLRGMVRGLVATMLKVGRGTLTLEGFRQVLEARDCSKADFSAPGHGLFLAVVHYPEDFFPA</sequence>
<proteinExistence type="inferred from homology"/>
<protein>
    <recommendedName>
        <fullName evidence="4">tRNA pseudouridine synthase A</fullName>
        <ecNumber evidence="4">5.4.99.12</ecNumber>
    </recommendedName>
    <alternativeName>
        <fullName evidence="4">tRNA pseudouridine(38-40) synthase</fullName>
    </alternativeName>
    <alternativeName>
        <fullName evidence="4">tRNA pseudouridylate synthase I</fullName>
    </alternativeName>
    <alternativeName>
        <fullName evidence="4">tRNA-uridine isomerase I</fullName>
    </alternativeName>
</protein>
<dbReference type="InterPro" id="IPR020103">
    <property type="entry name" value="PsdUridine_synth_cat_dom_sf"/>
</dbReference>
<dbReference type="Gene3D" id="3.30.70.580">
    <property type="entry name" value="Pseudouridine synthase I, catalytic domain, N-terminal subdomain"/>
    <property type="match status" value="1"/>
</dbReference>
<organism evidence="9 10">
    <name type="scientific">Filimonas zeae</name>
    <dbReference type="NCBI Taxonomy" id="1737353"/>
    <lineage>
        <taxon>Bacteria</taxon>
        <taxon>Pseudomonadati</taxon>
        <taxon>Bacteroidota</taxon>
        <taxon>Chitinophagia</taxon>
        <taxon>Chitinophagales</taxon>
        <taxon>Chitinophagaceae</taxon>
        <taxon>Filimonas</taxon>
    </lineage>
</organism>
<dbReference type="EC" id="5.4.99.12" evidence="4"/>
<name>A0A917J413_9BACT</name>
<accession>A0A917J413</accession>
<evidence type="ECO:0000256" key="5">
    <source>
        <dbReference type="PIRSR" id="PIRSR001430-1"/>
    </source>
</evidence>
<keyword evidence="10" id="KW-1185">Reference proteome</keyword>
<dbReference type="Proteomes" id="UP000627292">
    <property type="component" value="Unassembled WGS sequence"/>
</dbReference>
<feature type="domain" description="Pseudouridine synthase I TruA alpha/beta" evidence="8">
    <location>
        <begin position="9"/>
        <end position="79"/>
    </location>
</feature>
<comment type="caution">
    <text evidence="4">Lacks conserved residue(s) required for the propagation of feature annotation.</text>
</comment>
<feature type="binding site" evidence="4 6">
    <location>
        <position position="109"/>
    </location>
    <ligand>
        <name>substrate</name>
    </ligand>
</feature>
<dbReference type="GO" id="GO:0160147">
    <property type="term" value="F:tRNA pseudouridine(38-40) synthase activity"/>
    <property type="evidence" value="ECO:0007669"/>
    <property type="project" value="UniProtKB-EC"/>
</dbReference>
<dbReference type="PIRSF" id="PIRSF001430">
    <property type="entry name" value="tRNA_psdUrid_synth"/>
    <property type="match status" value="1"/>
</dbReference>
<comment type="subunit">
    <text evidence="4">Homodimer.</text>
</comment>
<gene>
    <name evidence="4 9" type="primary">truA</name>
    <name evidence="9" type="ORF">GCM10011379_46660</name>
</gene>
<dbReference type="InterPro" id="IPR001406">
    <property type="entry name" value="PsdUridine_synth_TruA"/>
</dbReference>
<dbReference type="InterPro" id="IPR020094">
    <property type="entry name" value="TruA/RsuA/RluB/E/F_N"/>
</dbReference>
<evidence type="ECO:0000313" key="10">
    <source>
        <dbReference type="Proteomes" id="UP000627292"/>
    </source>
</evidence>
<keyword evidence="3 4" id="KW-0413">Isomerase</keyword>
<dbReference type="RefSeq" id="WP_188957013.1">
    <property type="nucleotide sequence ID" value="NZ_BMIB01000005.1"/>
</dbReference>
<dbReference type="AlphaFoldDB" id="A0A917J413"/>
<dbReference type="InterPro" id="IPR020097">
    <property type="entry name" value="PsdUridine_synth_TruA_a/b_dom"/>
</dbReference>
<dbReference type="Gene3D" id="3.30.70.660">
    <property type="entry name" value="Pseudouridine synthase I, catalytic domain, C-terminal subdomain"/>
    <property type="match status" value="1"/>
</dbReference>
<dbReference type="HAMAP" id="MF_00171">
    <property type="entry name" value="TruA"/>
    <property type="match status" value="1"/>
</dbReference>
<evidence type="ECO:0000256" key="6">
    <source>
        <dbReference type="PIRSR" id="PIRSR001430-2"/>
    </source>
</evidence>
<evidence type="ECO:0000256" key="3">
    <source>
        <dbReference type="ARBA" id="ARBA00023235"/>
    </source>
</evidence>
<comment type="catalytic activity">
    <reaction evidence="4 7">
        <text>uridine(38/39/40) in tRNA = pseudouridine(38/39/40) in tRNA</text>
        <dbReference type="Rhea" id="RHEA:22376"/>
        <dbReference type="Rhea" id="RHEA-COMP:10085"/>
        <dbReference type="Rhea" id="RHEA-COMP:10087"/>
        <dbReference type="ChEBI" id="CHEBI:65314"/>
        <dbReference type="ChEBI" id="CHEBI:65315"/>
        <dbReference type="EC" id="5.4.99.12"/>
    </reaction>
</comment>
<comment type="caution">
    <text evidence="9">The sequence shown here is derived from an EMBL/GenBank/DDBJ whole genome shotgun (WGS) entry which is preliminary data.</text>
</comment>
<dbReference type="EMBL" id="BMIB01000005">
    <property type="protein sequence ID" value="GGH78587.1"/>
    <property type="molecule type" value="Genomic_DNA"/>
</dbReference>
<evidence type="ECO:0000256" key="4">
    <source>
        <dbReference type="HAMAP-Rule" id="MF_00171"/>
    </source>
</evidence>
<dbReference type="CDD" id="cd02570">
    <property type="entry name" value="PseudoU_synth_EcTruA"/>
    <property type="match status" value="1"/>
</dbReference>
<dbReference type="Pfam" id="PF01416">
    <property type="entry name" value="PseudoU_synth_1"/>
    <property type="match status" value="2"/>
</dbReference>
<comment type="similarity">
    <text evidence="1 4 7">Belongs to the tRNA pseudouridine synthase TruA family.</text>
</comment>
<dbReference type="PANTHER" id="PTHR11142">
    <property type="entry name" value="PSEUDOURIDYLATE SYNTHASE"/>
    <property type="match status" value="1"/>
</dbReference>
<reference evidence="9" key="2">
    <citation type="submission" date="2020-09" db="EMBL/GenBank/DDBJ databases">
        <authorList>
            <person name="Sun Q."/>
            <person name="Zhou Y."/>
        </authorList>
    </citation>
    <scope>NUCLEOTIDE SEQUENCE</scope>
    <source>
        <strain evidence="9">CGMCC 1.15290</strain>
    </source>
</reference>
<dbReference type="PANTHER" id="PTHR11142:SF0">
    <property type="entry name" value="TRNA PSEUDOURIDINE SYNTHASE-LIKE 1"/>
    <property type="match status" value="1"/>
</dbReference>
<dbReference type="InterPro" id="IPR020095">
    <property type="entry name" value="PsdUridine_synth_TruA_C"/>
</dbReference>
<feature type="domain" description="Pseudouridine synthase I TruA alpha/beta" evidence="8">
    <location>
        <begin position="148"/>
        <end position="243"/>
    </location>
</feature>
<keyword evidence="2 4" id="KW-0819">tRNA processing</keyword>
<evidence type="ECO:0000256" key="1">
    <source>
        <dbReference type="ARBA" id="ARBA00009375"/>
    </source>
</evidence>
<evidence type="ECO:0000256" key="7">
    <source>
        <dbReference type="RuleBase" id="RU003792"/>
    </source>
</evidence>
<dbReference type="NCBIfam" id="TIGR00071">
    <property type="entry name" value="hisT_truA"/>
    <property type="match status" value="1"/>
</dbReference>
<evidence type="ECO:0000259" key="8">
    <source>
        <dbReference type="Pfam" id="PF01416"/>
    </source>
</evidence>